<evidence type="ECO:0008006" key="3">
    <source>
        <dbReference type="Google" id="ProtNLM"/>
    </source>
</evidence>
<keyword evidence="2" id="KW-1185">Reference proteome</keyword>
<dbReference type="Gene3D" id="2.40.160.50">
    <property type="entry name" value="membrane protein fhac: a member of the omp85/tpsb transporter family"/>
    <property type="match status" value="1"/>
</dbReference>
<evidence type="ECO:0000313" key="1">
    <source>
        <dbReference type="EMBL" id="SDM53905.1"/>
    </source>
</evidence>
<gene>
    <name evidence="1" type="ORF">SAMN05421813_11513</name>
</gene>
<dbReference type="AlphaFoldDB" id="A0A1G9U329"/>
<proteinExistence type="predicted"/>
<accession>A0A1G9U329</accession>
<dbReference type="STRING" id="990371.SAMN05421813_11513"/>
<sequence>MNKYLLKKLPVLTLLLLLSTNGFGQMKLIKKLFSSDADTGRSNSFLPLPVLGYSQETGAEIGALSLYSFYTDRKDTLTRTSRITGVATFTTKKQTNFQLKSDIWSPQNKYHYTGEVRYKNFPFNFYGIGNSTLESNEDPITQKLFKLNGGIEKRFGKTRYTGLNIAFESYRFSDKTTGGIFSTDPAIFDKDGGKVLFIGFTQIIDSRNSNTYTTKGTFARMNYSYAPDIFGGDNFSGSLFKIDLRNFHGISKKATFALNANYQSLNGENTPFYLLPQLGSDEMMRGYYAGRYRDENLLALQSEIRLRFHPRFGIVGFVGTGTVFTRRDFSLKDFKPNLGGGFRYFFDIERGLSVRMDYGIGEKNPGEKRQSGFYLSLGESF</sequence>
<dbReference type="OrthoDB" id="9771071at2"/>
<dbReference type="EMBL" id="FNHH01000015">
    <property type="protein sequence ID" value="SDM53905.1"/>
    <property type="molecule type" value="Genomic_DNA"/>
</dbReference>
<evidence type="ECO:0000313" key="2">
    <source>
        <dbReference type="Proteomes" id="UP000199226"/>
    </source>
</evidence>
<protein>
    <recommendedName>
        <fullName evidence="3">Surface antigen</fullName>
    </recommendedName>
</protein>
<dbReference type="RefSeq" id="WP_090704919.1">
    <property type="nucleotide sequence ID" value="NZ_FNHH01000015.1"/>
</dbReference>
<organism evidence="1 2">
    <name type="scientific">Daejeonella rubra</name>
    <dbReference type="NCBI Taxonomy" id="990371"/>
    <lineage>
        <taxon>Bacteria</taxon>
        <taxon>Pseudomonadati</taxon>
        <taxon>Bacteroidota</taxon>
        <taxon>Sphingobacteriia</taxon>
        <taxon>Sphingobacteriales</taxon>
        <taxon>Sphingobacteriaceae</taxon>
        <taxon>Daejeonella</taxon>
    </lineage>
</organism>
<reference evidence="2" key="1">
    <citation type="submission" date="2016-10" db="EMBL/GenBank/DDBJ databases">
        <authorList>
            <person name="Varghese N."/>
            <person name="Submissions S."/>
        </authorList>
    </citation>
    <scope>NUCLEOTIDE SEQUENCE [LARGE SCALE GENOMIC DNA]</scope>
    <source>
        <strain evidence="2">DSM 24536</strain>
    </source>
</reference>
<dbReference type="Proteomes" id="UP000199226">
    <property type="component" value="Unassembled WGS sequence"/>
</dbReference>
<name>A0A1G9U329_9SPHI</name>